<dbReference type="OMA" id="FLYHEMM"/>
<dbReference type="Gene3D" id="2.30.140.10">
    <property type="entry name" value="Spermidine synthase, tetramerisation domain"/>
    <property type="match status" value="1"/>
</dbReference>
<keyword evidence="3" id="KW-0620">Polyamine biosynthesis</keyword>
<gene>
    <name evidence="6" type="ORF">AGOS_ADL340W</name>
</gene>
<dbReference type="NCBIfam" id="TIGR00417">
    <property type="entry name" value="speE"/>
    <property type="match status" value="1"/>
</dbReference>
<dbReference type="Pfam" id="PF01564">
    <property type="entry name" value="Spermine_synth"/>
    <property type="match status" value="1"/>
</dbReference>
<keyword evidence="7" id="KW-1185">Reference proteome</keyword>
<dbReference type="FunFam" id="3.40.50.150:FF:000013">
    <property type="entry name" value="Spermidine synthase"/>
    <property type="match status" value="1"/>
</dbReference>
<dbReference type="FunFam" id="2.30.140.10:FF:000001">
    <property type="entry name" value="SPE3p Spermidine synthase"/>
    <property type="match status" value="1"/>
</dbReference>
<sequence>MSDEITHPTIKDGWFREISDTMWPGQAMTLRVEKVLHHEKSKYQDVLVFKSTNHGNVLVLDNVVQCSERDEFAYQEMITHLAMNLHANPKKVLVIGGGDGGVLREVLKHESVEEAWLCDIDEAVIRVSKQYLPEMSRSYEHPKVKTHIGDGFQFLRDYPNTFDVIITDSSDPEGPAEALFEQPYFSLLNQALTENGVITTQAESLFIHMEIIKQLKGTCSQLFPNVGYAYASVPTYPSGQIGFMVCSKNADIELSKPLRTISDEQERELYKYYSKKMHEACFVLPTFAAKELN</sequence>
<reference evidence="7" key="2">
    <citation type="journal article" date="2013" name="G3 (Bethesda)">
        <title>Genomes of Ashbya fungi isolated from insects reveal four mating-type loci, numerous translocations, lack of transposons, and distinct gene duplications.</title>
        <authorList>
            <person name="Dietrich F.S."/>
            <person name="Voegeli S."/>
            <person name="Kuo S."/>
            <person name="Philippsen P."/>
        </authorList>
    </citation>
    <scope>GENOME REANNOTATION</scope>
    <source>
        <strain evidence="7">ATCC 10895 / CBS 109.51 / FGSC 9923 / NRRL Y-1056</strain>
    </source>
</reference>
<dbReference type="GO" id="GO:0008295">
    <property type="term" value="P:spermidine biosynthetic process"/>
    <property type="evidence" value="ECO:0000318"/>
    <property type="project" value="GO_Central"/>
</dbReference>
<dbReference type="NCBIfam" id="NF002010">
    <property type="entry name" value="PRK00811.1"/>
    <property type="match status" value="1"/>
</dbReference>
<dbReference type="InterPro" id="IPR001045">
    <property type="entry name" value="Spermi_synthase"/>
</dbReference>
<dbReference type="HOGENOM" id="CLU_048199_1_0_1"/>
<dbReference type="InParanoid" id="Q75BA7"/>
<feature type="domain" description="PABS" evidence="5">
    <location>
        <begin position="12"/>
        <end position="248"/>
    </location>
</feature>
<dbReference type="SMR" id="Q75BA7"/>
<evidence type="ECO:0000256" key="3">
    <source>
        <dbReference type="PROSITE-ProRule" id="PRU00354"/>
    </source>
</evidence>
<comment type="similarity">
    <text evidence="1 4">Belongs to the spermidine/spermine synthase family.</text>
</comment>
<dbReference type="PROSITE" id="PS51006">
    <property type="entry name" value="PABS_2"/>
    <property type="match status" value="1"/>
</dbReference>
<dbReference type="InterPro" id="IPR030373">
    <property type="entry name" value="PABS_CS"/>
</dbReference>
<dbReference type="GO" id="GO:0015940">
    <property type="term" value="P:pantothenate biosynthetic process"/>
    <property type="evidence" value="ECO:0007669"/>
    <property type="project" value="EnsemblFungi"/>
</dbReference>
<dbReference type="STRING" id="284811.Q75BA7"/>
<dbReference type="PANTHER" id="PTHR11558">
    <property type="entry name" value="SPERMIDINE/SPERMINE SYNTHASE"/>
    <property type="match status" value="1"/>
</dbReference>
<keyword evidence="2 3" id="KW-0808">Transferase</keyword>
<dbReference type="InterPro" id="IPR035246">
    <property type="entry name" value="Spermidine_synt_N"/>
</dbReference>
<dbReference type="Pfam" id="PF17284">
    <property type="entry name" value="Spermine_synt_N"/>
    <property type="match status" value="1"/>
</dbReference>
<dbReference type="PROSITE" id="PS01330">
    <property type="entry name" value="PABS_1"/>
    <property type="match status" value="1"/>
</dbReference>
<dbReference type="GO" id="GO:0004766">
    <property type="term" value="F:spermidine synthase activity"/>
    <property type="evidence" value="ECO:0000318"/>
    <property type="project" value="GO_Central"/>
</dbReference>
<dbReference type="PIRSF" id="PIRSF000502">
    <property type="entry name" value="Spermidine_synth"/>
    <property type="match status" value="1"/>
</dbReference>
<dbReference type="PANTHER" id="PTHR11558:SF11">
    <property type="entry name" value="SPERMIDINE SYNTHASE"/>
    <property type="match status" value="1"/>
</dbReference>
<dbReference type="OrthoDB" id="38125at2759"/>
<proteinExistence type="inferred from homology"/>
<dbReference type="InterPro" id="IPR037163">
    <property type="entry name" value="Spermidine_synt_N_sf"/>
</dbReference>
<feature type="active site" description="Proton acceptor" evidence="3">
    <location>
        <position position="168"/>
    </location>
</feature>
<evidence type="ECO:0000256" key="4">
    <source>
        <dbReference type="RuleBase" id="RU003836"/>
    </source>
</evidence>
<dbReference type="FunCoup" id="Q75BA7">
    <property type="interactions" value="1035"/>
</dbReference>
<dbReference type="EMBL" id="AE016817">
    <property type="protein sequence ID" value="AAS51579.2"/>
    <property type="molecule type" value="Genomic_DNA"/>
</dbReference>
<accession>Q75BA7</accession>
<evidence type="ECO:0000313" key="7">
    <source>
        <dbReference type="Proteomes" id="UP000000591"/>
    </source>
</evidence>
<name>Q75BA7_EREGS</name>
<dbReference type="Proteomes" id="UP000000591">
    <property type="component" value="Chromosome IV"/>
</dbReference>
<evidence type="ECO:0000313" key="6">
    <source>
        <dbReference type="EMBL" id="AAS51579.2"/>
    </source>
</evidence>
<dbReference type="GeneID" id="4619890"/>
<protein>
    <submittedName>
        <fullName evidence="6">ADL340Wp</fullName>
    </submittedName>
</protein>
<dbReference type="HAMAP" id="MF_00198">
    <property type="entry name" value="Spermidine_synth"/>
    <property type="match status" value="1"/>
</dbReference>
<evidence type="ECO:0000256" key="1">
    <source>
        <dbReference type="ARBA" id="ARBA00007867"/>
    </source>
</evidence>
<evidence type="ECO:0000256" key="2">
    <source>
        <dbReference type="ARBA" id="ARBA00022679"/>
    </source>
</evidence>
<dbReference type="InterPro" id="IPR030668">
    <property type="entry name" value="Spermi_synthase_euk"/>
</dbReference>
<reference evidence="6 7" key="1">
    <citation type="journal article" date="2004" name="Science">
        <title>The Ashbya gossypii genome as a tool for mapping the ancient Saccharomyces cerevisiae genome.</title>
        <authorList>
            <person name="Dietrich F.S."/>
            <person name="Voegeli S."/>
            <person name="Brachat S."/>
            <person name="Lerch A."/>
            <person name="Gates K."/>
            <person name="Steiner S."/>
            <person name="Mohr C."/>
            <person name="Pohlmann R."/>
            <person name="Luedi P."/>
            <person name="Choi S."/>
            <person name="Wing R.A."/>
            <person name="Flavier A."/>
            <person name="Gaffney T.D."/>
            <person name="Philippsen P."/>
        </authorList>
    </citation>
    <scope>NUCLEOTIDE SEQUENCE [LARGE SCALE GENOMIC DNA]</scope>
    <source>
        <strain evidence="7">ATCC 10895 / CBS 109.51 / FGSC 9923 / NRRL Y-1056</strain>
    </source>
</reference>
<evidence type="ECO:0000259" key="5">
    <source>
        <dbReference type="PROSITE" id="PS51006"/>
    </source>
</evidence>
<dbReference type="Gene3D" id="3.40.50.150">
    <property type="entry name" value="Vaccinia Virus protein VP39"/>
    <property type="match status" value="1"/>
</dbReference>
<dbReference type="RefSeq" id="NP_983755.2">
    <property type="nucleotide sequence ID" value="NM_209108.2"/>
</dbReference>
<dbReference type="GO" id="GO:0005829">
    <property type="term" value="C:cytosol"/>
    <property type="evidence" value="ECO:0000318"/>
    <property type="project" value="GO_Central"/>
</dbReference>
<dbReference type="KEGG" id="ago:AGOS_ADL340W"/>
<dbReference type="AlphaFoldDB" id="Q75BA7"/>
<dbReference type="InterPro" id="IPR029063">
    <property type="entry name" value="SAM-dependent_MTases_sf"/>
</dbReference>
<dbReference type="eggNOG" id="KOG1562">
    <property type="taxonomic scope" value="Eukaryota"/>
</dbReference>
<dbReference type="SUPFAM" id="SSF53335">
    <property type="entry name" value="S-adenosyl-L-methionine-dependent methyltransferases"/>
    <property type="match status" value="1"/>
</dbReference>
<dbReference type="InterPro" id="IPR030374">
    <property type="entry name" value="PABS"/>
</dbReference>
<organism evidence="6 7">
    <name type="scientific">Eremothecium gossypii (strain ATCC 10895 / CBS 109.51 / FGSC 9923 / NRRL Y-1056)</name>
    <name type="common">Yeast</name>
    <name type="synonym">Ashbya gossypii</name>
    <dbReference type="NCBI Taxonomy" id="284811"/>
    <lineage>
        <taxon>Eukaryota</taxon>
        <taxon>Fungi</taxon>
        <taxon>Dikarya</taxon>
        <taxon>Ascomycota</taxon>
        <taxon>Saccharomycotina</taxon>
        <taxon>Saccharomycetes</taxon>
        <taxon>Saccharomycetales</taxon>
        <taxon>Saccharomycetaceae</taxon>
        <taxon>Eremothecium</taxon>
    </lineage>
</organism>
<dbReference type="CDD" id="cd02440">
    <property type="entry name" value="AdoMet_MTases"/>
    <property type="match status" value="1"/>
</dbReference>